<keyword evidence="3" id="KW-1185">Reference proteome</keyword>
<sequence>MNIQQIKTILEINALRDMDSLNGNSSSSGNSPLFSSMLEQLLVLQNINNETKNATIAVSPAGNGLPSLQTNIKPAVKIADEQLQPIIEEAAKTYNLPVSLLVSVIKQESNFNIYAVSPSGARGLMQLMPSTAKSLGVMNIDDPRENIMAGAKYLRQMLDRYGSLDVALAAYNAGPGNVEKYNGIPPFKETKNYVAKILKDVIV</sequence>
<dbReference type="PANTHER" id="PTHR37423">
    <property type="entry name" value="SOLUBLE LYTIC MUREIN TRANSGLYCOSYLASE-RELATED"/>
    <property type="match status" value="1"/>
</dbReference>
<gene>
    <name evidence="2" type="ORF">BT1A1_1247</name>
</gene>
<dbReference type="Proteomes" id="UP000040576">
    <property type="component" value="Unassembled WGS sequence"/>
</dbReference>
<name>A0A090KQX4_9BACI</name>
<organism evidence="2 3">
    <name type="scientific">Caldibacillus thermoamylovorans</name>
    <dbReference type="NCBI Taxonomy" id="35841"/>
    <lineage>
        <taxon>Bacteria</taxon>
        <taxon>Bacillati</taxon>
        <taxon>Bacillota</taxon>
        <taxon>Bacilli</taxon>
        <taxon>Bacillales</taxon>
        <taxon>Bacillaceae</taxon>
        <taxon>Caldibacillus</taxon>
    </lineage>
</organism>
<dbReference type="InterPro" id="IPR008258">
    <property type="entry name" value="Transglycosylase_SLT_dom_1"/>
</dbReference>
<dbReference type="CDD" id="cd00254">
    <property type="entry name" value="LT-like"/>
    <property type="match status" value="1"/>
</dbReference>
<dbReference type="EMBL" id="CCRF01000040">
    <property type="protein sequence ID" value="CEE01079.1"/>
    <property type="molecule type" value="Genomic_DNA"/>
</dbReference>
<dbReference type="AlphaFoldDB" id="A0A090KQX4"/>
<dbReference type="Gene3D" id="1.10.530.10">
    <property type="match status" value="1"/>
</dbReference>
<feature type="domain" description="Transglycosylase SLT" evidence="1">
    <location>
        <begin position="86"/>
        <end position="193"/>
    </location>
</feature>
<evidence type="ECO:0000259" key="1">
    <source>
        <dbReference type="Pfam" id="PF01464"/>
    </source>
</evidence>
<dbReference type="Pfam" id="PF01464">
    <property type="entry name" value="SLT"/>
    <property type="match status" value="1"/>
</dbReference>
<dbReference type="PANTHER" id="PTHR37423:SF2">
    <property type="entry name" value="MEMBRANE-BOUND LYTIC MUREIN TRANSGLYCOSYLASE C"/>
    <property type="match status" value="1"/>
</dbReference>
<reference evidence="2 3" key="1">
    <citation type="submission" date="2014-07" db="EMBL/GenBank/DDBJ databases">
        <authorList>
            <person name="Wibberg Daniel"/>
        </authorList>
    </citation>
    <scope>NUCLEOTIDE SEQUENCE [LARGE SCALE GENOMIC DNA]</scope>
</reference>
<dbReference type="SUPFAM" id="SSF53955">
    <property type="entry name" value="Lysozyme-like"/>
    <property type="match status" value="1"/>
</dbReference>
<accession>A0A090KQX4</accession>
<dbReference type="InterPro" id="IPR023346">
    <property type="entry name" value="Lysozyme-like_dom_sf"/>
</dbReference>
<evidence type="ECO:0000313" key="2">
    <source>
        <dbReference type="EMBL" id="CEE01079.1"/>
    </source>
</evidence>
<proteinExistence type="predicted"/>
<protein>
    <submittedName>
        <fullName evidence="2">YjbJ</fullName>
    </submittedName>
</protein>
<evidence type="ECO:0000313" key="3">
    <source>
        <dbReference type="Proteomes" id="UP000040576"/>
    </source>
</evidence>
<dbReference type="RefSeq" id="WP_034769153.1">
    <property type="nucleotide sequence ID" value="NZ_CCRF01000040.1"/>
</dbReference>